<gene>
    <name evidence="1" type="ORF">BT96DRAFT_798326</name>
</gene>
<reference evidence="1" key="1">
    <citation type="journal article" date="2019" name="Environ. Microbiol.">
        <title>Fungal ecological strategies reflected in gene transcription - a case study of two litter decomposers.</title>
        <authorList>
            <person name="Barbi F."/>
            <person name="Kohler A."/>
            <person name="Barry K."/>
            <person name="Baskaran P."/>
            <person name="Daum C."/>
            <person name="Fauchery L."/>
            <person name="Ihrmark K."/>
            <person name="Kuo A."/>
            <person name="LaButti K."/>
            <person name="Lipzen A."/>
            <person name="Morin E."/>
            <person name="Grigoriev I.V."/>
            <person name="Henrissat B."/>
            <person name="Lindahl B."/>
            <person name="Martin F."/>
        </authorList>
    </citation>
    <scope>NUCLEOTIDE SEQUENCE</scope>
    <source>
        <strain evidence="1">JB14</strain>
    </source>
</reference>
<dbReference type="AlphaFoldDB" id="A0A6A4H742"/>
<proteinExistence type="predicted"/>
<dbReference type="Proteomes" id="UP000799118">
    <property type="component" value="Unassembled WGS sequence"/>
</dbReference>
<feature type="non-terminal residue" evidence="1">
    <location>
        <position position="1"/>
    </location>
</feature>
<evidence type="ECO:0000313" key="2">
    <source>
        <dbReference type="Proteomes" id="UP000799118"/>
    </source>
</evidence>
<feature type="non-terminal residue" evidence="1">
    <location>
        <position position="94"/>
    </location>
</feature>
<protein>
    <submittedName>
        <fullName evidence="1">Uncharacterized protein</fullName>
    </submittedName>
</protein>
<name>A0A6A4H742_9AGAR</name>
<sequence>PRSDEELVLELNSALNKWVDSIPDFLRWDSHKEDPLFVEESVSLYCTYYWIQVHKYQPQESSQQRGMTYSALAVCVPAACSCKNILNVHSRRSY</sequence>
<accession>A0A6A4H742</accession>
<dbReference type="OrthoDB" id="4456959at2759"/>
<keyword evidence="2" id="KW-1185">Reference proteome</keyword>
<organism evidence="1 2">
    <name type="scientific">Gymnopus androsaceus JB14</name>
    <dbReference type="NCBI Taxonomy" id="1447944"/>
    <lineage>
        <taxon>Eukaryota</taxon>
        <taxon>Fungi</taxon>
        <taxon>Dikarya</taxon>
        <taxon>Basidiomycota</taxon>
        <taxon>Agaricomycotina</taxon>
        <taxon>Agaricomycetes</taxon>
        <taxon>Agaricomycetidae</taxon>
        <taxon>Agaricales</taxon>
        <taxon>Marasmiineae</taxon>
        <taxon>Omphalotaceae</taxon>
        <taxon>Gymnopus</taxon>
    </lineage>
</organism>
<evidence type="ECO:0000313" key="1">
    <source>
        <dbReference type="EMBL" id="KAE9393005.1"/>
    </source>
</evidence>
<dbReference type="EMBL" id="ML769582">
    <property type="protein sequence ID" value="KAE9393005.1"/>
    <property type="molecule type" value="Genomic_DNA"/>
</dbReference>